<dbReference type="InterPro" id="IPR045340">
    <property type="entry name" value="DUF6533"/>
</dbReference>
<reference evidence="3 4" key="1">
    <citation type="submission" date="2018-11" db="EMBL/GenBank/DDBJ databases">
        <title>Genome assembly of Steccherinum ochraceum LE-BIN_3174, the white-rot fungus of the Steccherinaceae family (The Residual Polyporoid clade, Polyporales, Basidiomycota).</title>
        <authorList>
            <person name="Fedorova T.V."/>
            <person name="Glazunova O.A."/>
            <person name="Landesman E.O."/>
            <person name="Moiseenko K.V."/>
            <person name="Psurtseva N.V."/>
            <person name="Savinova O.S."/>
            <person name="Shakhova N.V."/>
            <person name="Tyazhelova T.V."/>
            <person name="Vasina D.V."/>
        </authorList>
    </citation>
    <scope>NUCLEOTIDE SEQUENCE [LARGE SCALE GENOMIC DNA]</scope>
    <source>
        <strain evidence="3 4">LE-BIN_3174</strain>
    </source>
</reference>
<gene>
    <name evidence="3" type="ORF">EIP91_005856</name>
</gene>
<dbReference type="OrthoDB" id="3038990at2759"/>
<feature type="transmembrane region" description="Helical" evidence="1">
    <location>
        <begin position="91"/>
        <end position="114"/>
    </location>
</feature>
<keyword evidence="1" id="KW-0812">Transmembrane</keyword>
<sequence length="335" mass="36660">MTTQQRDLNPLAYLPPEVAAQIMDIRYLTMACLAGWVWDAVIAVPDEVKMLQRSRMKGPDVVYIGSRMLEFSFLVIAATYCSGHVKNCHAIAVLQGVAASLQIMANSLLFIFRIKAVFFDHRVIRWSFYLFWIAVSASSLTAPITLHAHPLGSTGLCVNSRLDTSVGAASILVAAFDTLVFTSITAKLLSLNRFEGHTSAWRMFLTGKGLGHVSRLILQTGQLYYLITVGATIASSVAILCPSVPTPYADATIPVTGFLTNAMATRVYRQLKLGVYHDGSFSLSECMTSVKFRAPTTNDTDAHCLRCHSRSPESPASPDDLEVGRLNICLFAIFV</sequence>
<dbReference type="Pfam" id="PF20151">
    <property type="entry name" value="DUF6533"/>
    <property type="match status" value="1"/>
</dbReference>
<evidence type="ECO:0000259" key="2">
    <source>
        <dbReference type="Pfam" id="PF20151"/>
    </source>
</evidence>
<name>A0A4R0REZ5_9APHY</name>
<dbReference type="EMBL" id="RWJN01000316">
    <property type="protein sequence ID" value="TCD63189.1"/>
    <property type="molecule type" value="Genomic_DNA"/>
</dbReference>
<feature type="transmembrane region" description="Helical" evidence="1">
    <location>
        <begin position="166"/>
        <end position="189"/>
    </location>
</feature>
<keyword evidence="1" id="KW-0472">Membrane</keyword>
<evidence type="ECO:0000313" key="3">
    <source>
        <dbReference type="EMBL" id="TCD63189.1"/>
    </source>
</evidence>
<feature type="domain" description="DUF6533" evidence="2">
    <location>
        <begin position="27"/>
        <end position="68"/>
    </location>
</feature>
<feature type="transmembrane region" description="Helical" evidence="1">
    <location>
        <begin position="126"/>
        <end position="146"/>
    </location>
</feature>
<evidence type="ECO:0000313" key="4">
    <source>
        <dbReference type="Proteomes" id="UP000292702"/>
    </source>
</evidence>
<dbReference type="AlphaFoldDB" id="A0A4R0REZ5"/>
<feature type="transmembrane region" description="Helical" evidence="1">
    <location>
        <begin position="64"/>
        <end position="85"/>
    </location>
</feature>
<dbReference type="Proteomes" id="UP000292702">
    <property type="component" value="Unassembled WGS sequence"/>
</dbReference>
<comment type="caution">
    <text evidence="3">The sequence shown here is derived from an EMBL/GenBank/DDBJ whole genome shotgun (WGS) entry which is preliminary data.</text>
</comment>
<proteinExistence type="predicted"/>
<accession>A0A4R0REZ5</accession>
<protein>
    <recommendedName>
        <fullName evidence="2">DUF6533 domain-containing protein</fullName>
    </recommendedName>
</protein>
<keyword evidence="4" id="KW-1185">Reference proteome</keyword>
<keyword evidence="1" id="KW-1133">Transmembrane helix</keyword>
<evidence type="ECO:0000256" key="1">
    <source>
        <dbReference type="SAM" id="Phobius"/>
    </source>
</evidence>
<organism evidence="3 4">
    <name type="scientific">Steccherinum ochraceum</name>
    <dbReference type="NCBI Taxonomy" id="92696"/>
    <lineage>
        <taxon>Eukaryota</taxon>
        <taxon>Fungi</taxon>
        <taxon>Dikarya</taxon>
        <taxon>Basidiomycota</taxon>
        <taxon>Agaricomycotina</taxon>
        <taxon>Agaricomycetes</taxon>
        <taxon>Polyporales</taxon>
        <taxon>Steccherinaceae</taxon>
        <taxon>Steccherinum</taxon>
    </lineage>
</organism>